<dbReference type="EMBL" id="MHKE01000007">
    <property type="protein sequence ID" value="OGY84520.1"/>
    <property type="molecule type" value="Genomic_DNA"/>
</dbReference>
<evidence type="ECO:0000313" key="1">
    <source>
        <dbReference type="EMBL" id="OGY84520.1"/>
    </source>
</evidence>
<dbReference type="AlphaFoldDB" id="A0A1G2B8D3"/>
<dbReference type="Proteomes" id="UP000179164">
    <property type="component" value="Unassembled WGS sequence"/>
</dbReference>
<accession>A0A1G2B8D3</accession>
<dbReference type="Gene3D" id="3.40.50.450">
    <property type="match status" value="1"/>
</dbReference>
<name>A0A1G2B8D3_9BACT</name>
<proteinExistence type="predicted"/>
<sequence length="196" mass="22428">MKIFVHTTFNHRDVIRDAYGKILDVLKNAGVMVISNHDEEGKADLTRAEVERMSDKGENLIDKMDGIVIDASIPDSEVGYLLAYAISQKKPVLYLHERHSGAKSMLSYFEGKNVPESVVLKSYEIPELEGIITEFLQRTESGDQDVPTIKFTLRITPKIERFLTMKSKQSRTTKADYLREKVIKKFMENTNNIDKE</sequence>
<protein>
    <recommendedName>
        <fullName evidence="3">Nucleoside 2-deoxyribosyltransferase</fullName>
    </recommendedName>
</protein>
<comment type="caution">
    <text evidence="1">The sequence shown here is derived from an EMBL/GenBank/DDBJ whole genome shotgun (WGS) entry which is preliminary data.</text>
</comment>
<evidence type="ECO:0008006" key="3">
    <source>
        <dbReference type="Google" id="ProtNLM"/>
    </source>
</evidence>
<reference evidence="1 2" key="1">
    <citation type="journal article" date="2016" name="Nat. Commun.">
        <title>Thousands of microbial genomes shed light on interconnected biogeochemical processes in an aquifer system.</title>
        <authorList>
            <person name="Anantharaman K."/>
            <person name="Brown C.T."/>
            <person name="Hug L.A."/>
            <person name="Sharon I."/>
            <person name="Castelle C.J."/>
            <person name="Probst A.J."/>
            <person name="Thomas B.C."/>
            <person name="Singh A."/>
            <person name="Wilkins M.J."/>
            <person name="Karaoz U."/>
            <person name="Brodie E.L."/>
            <person name="Williams K.H."/>
            <person name="Hubbard S.S."/>
            <person name="Banfield J.F."/>
        </authorList>
    </citation>
    <scope>NUCLEOTIDE SEQUENCE [LARGE SCALE GENOMIC DNA]</scope>
</reference>
<dbReference type="STRING" id="1798543.A2898_00825"/>
<organism evidence="1 2">
    <name type="scientific">Candidatus Kerfeldbacteria bacterium RIFCSPLOWO2_01_FULL_48_11</name>
    <dbReference type="NCBI Taxonomy" id="1798543"/>
    <lineage>
        <taxon>Bacteria</taxon>
        <taxon>Candidatus Kerfeldiibacteriota</taxon>
    </lineage>
</organism>
<evidence type="ECO:0000313" key="2">
    <source>
        <dbReference type="Proteomes" id="UP000179164"/>
    </source>
</evidence>
<gene>
    <name evidence="1" type="ORF">A2898_00825</name>
</gene>